<dbReference type="InterPro" id="IPR027417">
    <property type="entry name" value="P-loop_NTPase"/>
</dbReference>
<keyword evidence="13" id="KW-1185">Reference proteome</keyword>
<dbReference type="InterPro" id="IPR003439">
    <property type="entry name" value="ABC_transporter-like_ATP-bd"/>
</dbReference>
<dbReference type="PANTHER" id="PTHR43553">
    <property type="entry name" value="HEAVY METAL TRANSPORTER"/>
    <property type="match status" value="1"/>
</dbReference>
<dbReference type="PROSITE" id="PS50893">
    <property type="entry name" value="ABC_TRANSPORTER_2"/>
    <property type="match status" value="2"/>
</dbReference>
<evidence type="ECO:0000256" key="10">
    <source>
        <dbReference type="ARBA" id="ARBA00025157"/>
    </source>
</evidence>
<dbReference type="GO" id="GO:0005524">
    <property type="term" value="F:ATP binding"/>
    <property type="evidence" value="ECO:0007669"/>
    <property type="project" value="UniProtKB-KW"/>
</dbReference>
<name>A0AAE3ADX4_9FIRM</name>
<proteinExistence type="inferred from homology"/>
<evidence type="ECO:0000256" key="7">
    <source>
        <dbReference type="ARBA" id="ARBA00022840"/>
    </source>
</evidence>
<dbReference type="InterPro" id="IPR017871">
    <property type="entry name" value="ABC_transporter-like_CS"/>
</dbReference>
<organism evidence="12 13">
    <name type="scientific">Brotocaccenecus cirricatena</name>
    <dbReference type="NCBI Taxonomy" id="3064195"/>
    <lineage>
        <taxon>Bacteria</taxon>
        <taxon>Bacillati</taxon>
        <taxon>Bacillota</taxon>
        <taxon>Clostridia</taxon>
        <taxon>Eubacteriales</taxon>
        <taxon>Oscillospiraceae</taxon>
        <taxon>Brotocaccenecus</taxon>
    </lineage>
</organism>
<dbReference type="PANTHER" id="PTHR43553:SF23">
    <property type="entry name" value="ABC TRANSPORTER ATP-BINDING COMPONENT"/>
    <property type="match status" value="1"/>
</dbReference>
<protein>
    <submittedName>
        <fullName evidence="12">ATP-binding cassette domain-containing protein</fullName>
    </submittedName>
</protein>
<dbReference type="PROSITE" id="PS00211">
    <property type="entry name" value="ABC_TRANSPORTER_1"/>
    <property type="match status" value="1"/>
</dbReference>
<sequence length="488" mass="54106">MNPAIEIKNLSFSYGDTENQLKHINLSVEKGEVIVLTGPSGSGKSTLTRVINGLIPYFFTGELSGEVWLFGKNMAEIPSWERGKYVGNVFQDPRSQFFANEVAGEIAFGCENYGVPHDEIVKRVQDAAEALSITDLLEQKVRYLSYGMRQRVAIASAEAIDPDIYVMDEPSANLDMGATEDFAAFVCLLKKQGKTILIAEHRLYYLRDIADRIVYLNKGEIVSVMTPQEMNILPHEQVFEWGLRSMELLNLPFPANSGKETEQKPLLSVERLHKRFGLHEVLKDVSFSCSPGEIVAIVGPNAAGKSTLGKLLSGLLKEDGGTIRFAEKPLKKSSRREMIWYIMQDLDSQLFGESLPDELLTGKKVTPALKLRADELLTLLNLAEFADRHPATLSGGQKQRLALAVALLNEAPVIVLDEPTSGLDGRNMRSVSKQLRALAEKGHIILMITHDLECALATCSRALVIRNCTLADDFQIDNAERLMAAMRE</sequence>
<keyword evidence="4" id="KW-1003">Cell membrane</keyword>
<evidence type="ECO:0000256" key="1">
    <source>
        <dbReference type="ARBA" id="ARBA00004202"/>
    </source>
</evidence>
<evidence type="ECO:0000256" key="6">
    <source>
        <dbReference type="ARBA" id="ARBA00022741"/>
    </source>
</evidence>
<dbReference type="GO" id="GO:0043190">
    <property type="term" value="C:ATP-binding cassette (ABC) transporter complex"/>
    <property type="evidence" value="ECO:0007669"/>
    <property type="project" value="TreeGrafter"/>
</dbReference>
<feature type="domain" description="ABC transporter" evidence="11">
    <location>
        <begin position="267"/>
        <end position="488"/>
    </location>
</feature>
<keyword evidence="9" id="KW-0472">Membrane</keyword>
<gene>
    <name evidence="12" type="ORF">LKD37_01385</name>
</gene>
<keyword evidence="7 12" id="KW-0067">ATP-binding</keyword>
<comment type="caution">
    <text evidence="12">The sequence shown here is derived from an EMBL/GenBank/DDBJ whole genome shotgun (WGS) entry which is preliminary data.</text>
</comment>
<dbReference type="Proteomes" id="UP001199319">
    <property type="component" value="Unassembled WGS sequence"/>
</dbReference>
<evidence type="ECO:0000256" key="3">
    <source>
        <dbReference type="ARBA" id="ARBA00022448"/>
    </source>
</evidence>
<dbReference type="CDD" id="cd03225">
    <property type="entry name" value="ABC_cobalt_CbiO_domain1"/>
    <property type="match status" value="1"/>
</dbReference>
<evidence type="ECO:0000313" key="12">
    <source>
        <dbReference type="EMBL" id="MCC2128183.1"/>
    </source>
</evidence>
<evidence type="ECO:0000256" key="2">
    <source>
        <dbReference type="ARBA" id="ARBA00005417"/>
    </source>
</evidence>
<dbReference type="GO" id="GO:0016887">
    <property type="term" value="F:ATP hydrolysis activity"/>
    <property type="evidence" value="ECO:0007669"/>
    <property type="project" value="InterPro"/>
</dbReference>
<keyword evidence="8" id="KW-1278">Translocase</keyword>
<evidence type="ECO:0000256" key="9">
    <source>
        <dbReference type="ARBA" id="ARBA00023136"/>
    </source>
</evidence>
<evidence type="ECO:0000313" key="13">
    <source>
        <dbReference type="Proteomes" id="UP001199319"/>
    </source>
</evidence>
<feature type="domain" description="ABC transporter" evidence="11">
    <location>
        <begin position="5"/>
        <end position="243"/>
    </location>
</feature>
<dbReference type="EMBL" id="JAJEPW010000002">
    <property type="protein sequence ID" value="MCC2128183.1"/>
    <property type="molecule type" value="Genomic_DNA"/>
</dbReference>
<dbReference type="InterPro" id="IPR050095">
    <property type="entry name" value="ECF_ABC_transporter_ATP-bd"/>
</dbReference>
<keyword evidence="3" id="KW-0813">Transport</keyword>
<dbReference type="GO" id="GO:0042626">
    <property type="term" value="F:ATPase-coupled transmembrane transporter activity"/>
    <property type="evidence" value="ECO:0007669"/>
    <property type="project" value="TreeGrafter"/>
</dbReference>
<evidence type="ECO:0000259" key="11">
    <source>
        <dbReference type="PROSITE" id="PS50893"/>
    </source>
</evidence>
<dbReference type="InterPro" id="IPR003593">
    <property type="entry name" value="AAA+_ATPase"/>
</dbReference>
<comment type="function">
    <text evidence="10">Probably part of an ABC transporter complex. Responsible for energy coupling to the transport system.</text>
</comment>
<keyword evidence="6" id="KW-0547">Nucleotide-binding</keyword>
<evidence type="ECO:0000256" key="4">
    <source>
        <dbReference type="ARBA" id="ARBA00022475"/>
    </source>
</evidence>
<comment type="subcellular location">
    <subcellularLocation>
        <location evidence="1">Cell membrane</location>
        <topology evidence="1">Peripheral membrane protein</topology>
    </subcellularLocation>
</comment>
<dbReference type="InterPro" id="IPR015856">
    <property type="entry name" value="ABC_transpr_CbiO/EcfA_su"/>
</dbReference>
<dbReference type="SMART" id="SM00382">
    <property type="entry name" value="AAA"/>
    <property type="match status" value="2"/>
</dbReference>
<evidence type="ECO:0000256" key="8">
    <source>
        <dbReference type="ARBA" id="ARBA00022967"/>
    </source>
</evidence>
<dbReference type="AlphaFoldDB" id="A0AAE3ADX4"/>
<dbReference type="SUPFAM" id="SSF52540">
    <property type="entry name" value="P-loop containing nucleoside triphosphate hydrolases"/>
    <property type="match status" value="2"/>
</dbReference>
<evidence type="ECO:0000256" key="5">
    <source>
        <dbReference type="ARBA" id="ARBA00022737"/>
    </source>
</evidence>
<keyword evidence="5" id="KW-0677">Repeat</keyword>
<comment type="similarity">
    <text evidence="2">Belongs to the ABC transporter superfamily.</text>
</comment>
<dbReference type="RefSeq" id="WP_302927613.1">
    <property type="nucleotide sequence ID" value="NZ_JAJEPW010000002.1"/>
</dbReference>
<dbReference type="Pfam" id="PF00005">
    <property type="entry name" value="ABC_tran"/>
    <property type="match status" value="2"/>
</dbReference>
<reference evidence="12" key="1">
    <citation type="submission" date="2021-10" db="EMBL/GenBank/DDBJ databases">
        <title>Anaerobic single-cell dispensing facilitates the cultivation of human gut bacteria.</title>
        <authorList>
            <person name="Afrizal A."/>
        </authorList>
    </citation>
    <scope>NUCLEOTIDE SEQUENCE</scope>
    <source>
        <strain evidence="12">CLA-AA-H272</strain>
    </source>
</reference>
<dbReference type="Gene3D" id="3.40.50.300">
    <property type="entry name" value="P-loop containing nucleotide triphosphate hydrolases"/>
    <property type="match status" value="2"/>
</dbReference>
<accession>A0AAE3ADX4</accession>